<evidence type="ECO:0000313" key="1">
    <source>
        <dbReference type="EMBL" id="CAK5283927.1"/>
    </source>
</evidence>
<sequence length="38" mass="4072">VEAGNSMLIRRFGSSLTIIICTDHRDDDHVGATTIGQA</sequence>
<organism evidence="1 2">
    <name type="scientific">Mycena citricolor</name>
    <dbReference type="NCBI Taxonomy" id="2018698"/>
    <lineage>
        <taxon>Eukaryota</taxon>
        <taxon>Fungi</taxon>
        <taxon>Dikarya</taxon>
        <taxon>Basidiomycota</taxon>
        <taxon>Agaricomycotina</taxon>
        <taxon>Agaricomycetes</taxon>
        <taxon>Agaricomycetidae</taxon>
        <taxon>Agaricales</taxon>
        <taxon>Marasmiineae</taxon>
        <taxon>Mycenaceae</taxon>
        <taxon>Mycena</taxon>
    </lineage>
</organism>
<gene>
    <name evidence="1" type="ORF">MYCIT1_LOCUS36851</name>
</gene>
<protein>
    <submittedName>
        <fullName evidence="1">Uncharacterized protein</fullName>
    </submittedName>
</protein>
<accession>A0AAD2HY05</accession>
<proteinExistence type="predicted"/>
<reference evidence="1" key="1">
    <citation type="submission" date="2023-11" db="EMBL/GenBank/DDBJ databases">
        <authorList>
            <person name="De Vega J J."/>
            <person name="De Vega J J."/>
        </authorList>
    </citation>
    <scope>NUCLEOTIDE SEQUENCE</scope>
</reference>
<dbReference type="AlphaFoldDB" id="A0AAD2HY05"/>
<dbReference type="Proteomes" id="UP001295794">
    <property type="component" value="Unassembled WGS sequence"/>
</dbReference>
<evidence type="ECO:0000313" key="2">
    <source>
        <dbReference type="Proteomes" id="UP001295794"/>
    </source>
</evidence>
<name>A0AAD2HY05_9AGAR</name>
<keyword evidence="2" id="KW-1185">Reference proteome</keyword>
<feature type="non-terminal residue" evidence="1">
    <location>
        <position position="1"/>
    </location>
</feature>
<comment type="caution">
    <text evidence="1">The sequence shown here is derived from an EMBL/GenBank/DDBJ whole genome shotgun (WGS) entry which is preliminary data.</text>
</comment>
<dbReference type="EMBL" id="CAVNYO010000478">
    <property type="protein sequence ID" value="CAK5283927.1"/>
    <property type="molecule type" value="Genomic_DNA"/>
</dbReference>